<reference evidence="2 3" key="1">
    <citation type="journal article" date="2024" name="Commun. Biol.">
        <title>Comparative genomic analysis of thermophilic fungi reveals convergent evolutionary adaptations and gene losses.</title>
        <authorList>
            <person name="Steindorff A.S."/>
            <person name="Aguilar-Pontes M.V."/>
            <person name="Robinson A.J."/>
            <person name="Andreopoulos B."/>
            <person name="LaButti K."/>
            <person name="Kuo A."/>
            <person name="Mondo S."/>
            <person name="Riley R."/>
            <person name="Otillar R."/>
            <person name="Haridas S."/>
            <person name="Lipzen A."/>
            <person name="Grimwood J."/>
            <person name="Schmutz J."/>
            <person name="Clum A."/>
            <person name="Reid I.D."/>
            <person name="Moisan M.C."/>
            <person name="Butler G."/>
            <person name="Nguyen T.T.M."/>
            <person name="Dewar K."/>
            <person name="Conant G."/>
            <person name="Drula E."/>
            <person name="Henrissat B."/>
            <person name="Hansel C."/>
            <person name="Singer S."/>
            <person name="Hutchinson M.I."/>
            <person name="de Vries R.P."/>
            <person name="Natvig D.O."/>
            <person name="Powell A.J."/>
            <person name="Tsang A."/>
            <person name="Grigoriev I.V."/>
        </authorList>
    </citation>
    <scope>NUCLEOTIDE SEQUENCE [LARGE SCALE GENOMIC DNA]</scope>
    <source>
        <strain evidence="2 3">CBS 494.80</strain>
    </source>
</reference>
<gene>
    <name evidence="2" type="ORF">VTL71DRAFT_4162</name>
</gene>
<evidence type="ECO:0000313" key="3">
    <source>
        <dbReference type="Proteomes" id="UP001595075"/>
    </source>
</evidence>
<evidence type="ECO:0000313" key="2">
    <source>
        <dbReference type="EMBL" id="KAL2065022.1"/>
    </source>
</evidence>
<protein>
    <recommendedName>
        <fullName evidence="4">Transmembrane protein</fullName>
    </recommendedName>
</protein>
<keyword evidence="3" id="KW-1185">Reference proteome</keyword>
<name>A0ABR4C5T5_9HELO</name>
<keyword evidence="1" id="KW-0472">Membrane</keyword>
<feature type="transmembrane region" description="Helical" evidence="1">
    <location>
        <begin position="53"/>
        <end position="74"/>
    </location>
</feature>
<proteinExistence type="predicted"/>
<feature type="transmembrane region" description="Helical" evidence="1">
    <location>
        <begin position="23"/>
        <end position="41"/>
    </location>
</feature>
<accession>A0ABR4C5T5</accession>
<keyword evidence="1" id="KW-0812">Transmembrane</keyword>
<sequence length="151" mass="16779">MSSVSDRIENARHHFPFPFPFPFPSPFLVRSFISSLFLSLYRQHIRTPFASFVLLLWVFVFFQSAVPASTLPVLSCSIKSSACNIGAPLHASRHQSCSRAARVDLNLIHLETAALLSTSTLYHILIPCCVVTASAIRNALVIEEIPIIELL</sequence>
<evidence type="ECO:0008006" key="4">
    <source>
        <dbReference type="Google" id="ProtNLM"/>
    </source>
</evidence>
<keyword evidence="1" id="KW-1133">Transmembrane helix</keyword>
<comment type="caution">
    <text evidence="2">The sequence shown here is derived from an EMBL/GenBank/DDBJ whole genome shotgun (WGS) entry which is preliminary data.</text>
</comment>
<dbReference type="Proteomes" id="UP001595075">
    <property type="component" value="Unassembled WGS sequence"/>
</dbReference>
<evidence type="ECO:0000256" key="1">
    <source>
        <dbReference type="SAM" id="Phobius"/>
    </source>
</evidence>
<organism evidence="2 3">
    <name type="scientific">Oculimacula yallundae</name>
    <dbReference type="NCBI Taxonomy" id="86028"/>
    <lineage>
        <taxon>Eukaryota</taxon>
        <taxon>Fungi</taxon>
        <taxon>Dikarya</taxon>
        <taxon>Ascomycota</taxon>
        <taxon>Pezizomycotina</taxon>
        <taxon>Leotiomycetes</taxon>
        <taxon>Helotiales</taxon>
        <taxon>Ploettnerulaceae</taxon>
        <taxon>Oculimacula</taxon>
    </lineage>
</organism>
<dbReference type="EMBL" id="JAZHXI010000013">
    <property type="protein sequence ID" value="KAL2065022.1"/>
    <property type="molecule type" value="Genomic_DNA"/>
</dbReference>